<dbReference type="RefSeq" id="WP_094154542.1">
    <property type="nucleotide sequence ID" value="NZ_CP020028.1"/>
</dbReference>
<dbReference type="KEGG" id="pkb:B4V02_09085"/>
<evidence type="ECO:0000313" key="2">
    <source>
        <dbReference type="Proteomes" id="UP000214666"/>
    </source>
</evidence>
<protein>
    <submittedName>
        <fullName evidence="1">Uncharacterized protein</fullName>
    </submittedName>
</protein>
<name>A0A222WLD3_9BACL</name>
<accession>A0A222WLD3</accession>
<keyword evidence="2" id="KW-1185">Reference proteome</keyword>
<evidence type="ECO:0000313" key="1">
    <source>
        <dbReference type="EMBL" id="ASR46822.1"/>
    </source>
</evidence>
<dbReference type="Proteomes" id="UP000214666">
    <property type="component" value="Chromosome"/>
</dbReference>
<dbReference type="EMBL" id="CP020028">
    <property type="protein sequence ID" value="ASR46822.1"/>
    <property type="molecule type" value="Genomic_DNA"/>
</dbReference>
<proteinExistence type="predicted"/>
<reference evidence="1 2" key="1">
    <citation type="submission" date="2017-03" db="EMBL/GenBank/DDBJ databases">
        <title>Complete genome sequence of Paenibacillus Kribbensis producing bioflocculants.</title>
        <authorList>
            <person name="Lee H.-G."/>
            <person name="Oh H.-M."/>
        </authorList>
    </citation>
    <scope>NUCLEOTIDE SEQUENCE [LARGE SCALE GENOMIC DNA]</scope>
    <source>
        <strain evidence="1 2">AM49</strain>
    </source>
</reference>
<dbReference type="AlphaFoldDB" id="A0A222WLD3"/>
<organism evidence="1 2">
    <name type="scientific">Paenibacillus kribbensis</name>
    <dbReference type="NCBI Taxonomy" id="172713"/>
    <lineage>
        <taxon>Bacteria</taxon>
        <taxon>Bacillati</taxon>
        <taxon>Bacillota</taxon>
        <taxon>Bacilli</taxon>
        <taxon>Bacillales</taxon>
        <taxon>Paenibacillaceae</taxon>
        <taxon>Paenibacillus</taxon>
    </lineage>
</organism>
<sequence>MQFKELIRAYQEGGDLSIVKCIMDDVETIDFMENPTRKYIASETRNVSVELSEPRQYIAYRIKAIREMAVKHAWYVRQPLKYSYPELNRYLSIMAIDLNIDIPFEPVEFDRYLYTYEINAELMAWLRKEENTIEERFIDGGFGHDYKWYLHVLTLIEKTEVEAVKEEARIRTEVMEDMEKALKHVLKYVDLERSEQEIVKYVNASLMTRYYGEQSKRNGFRRVRRGGDDWMIKPQFASPIASILGMDVPPSKLAKSLTERQSEFLRKLTDKAEEDIRENRNEGYSVTREGRFIMKGAYAAQVSGLSYEVAKRRLTRIKNKFRNFRL</sequence>
<gene>
    <name evidence="1" type="ORF">B4V02_09085</name>
</gene>